<feature type="domain" description="UBX" evidence="9">
    <location>
        <begin position="279"/>
        <end position="358"/>
    </location>
</feature>
<feature type="compositionally biased region" description="Low complexity" evidence="7">
    <location>
        <begin position="266"/>
        <end position="284"/>
    </location>
</feature>
<keyword evidence="2" id="KW-0834">Unfolded protein response</keyword>
<reference evidence="10 11" key="1">
    <citation type="submission" date="2015-04" db="EMBL/GenBank/DDBJ databases">
        <authorList>
            <person name="Syromyatnikov M.Y."/>
            <person name="Popov V.N."/>
        </authorList>
    </citation>
    <scope>NUCLEOTIDE SEQUENCE [LARGE SCALE GENOMIC DNA]</scope>
</reference>
<evidence type="ECO:0000256" key="7">
    <source>
        <dbReference type="SAM" id="MobiDB-lite"/>
    </source>
</evidence>
<gene>
    <name evidence="10" type="ORF">CLUMA_CG009510</name>
</gene>
<feature type="compositionally biased region" description="Polar residues" evidence="7">
    <location>
        <begin position="447"/>
        <end position="458"/>
    </location>
</feature>
<dbReference type="PANTHER" id="PTHR46424:SF1">
    <property type="entry name" value="UBX DOMAIN-CONTAINING PROTEIN 4"/>
    <property type="match status" value="1"/>
</dbReference>
<dbReference type="GO" id="GO:0005789">
    <property type="term" value="C:endoplasmic reticulum membrane"/>
    <property type="evidence" value="ECO:0007669"/>
    <property type="project" value="UniProtKB-SubCell"/>
</dbReference>
<evidence type="ECO:0000256" key="2">
    <source>
        <dbReference type="ARBA" id="ARBA00023230"/>
    </source>
</evidence>
<evidence type="ECO:0000256" key="8">
    <source>
        <dbReference type="SAM" id="Phobius"/>
    </source>
</evidence>
<keyword evidence="8" id="KW-0472">Membrane</keyword>
<proteinExistence type="predicted"/>
<sequence>MKWFEGNIASAISTAKTWNAIFVVYCEGTDENSKQMTEWLNSDLVSTTLESKKFVSIKIQSDKEEYIQFAKIYQLVPVPSIFFIRNGTPVKIITGAVKSALELKDEIDKLNDDSDSSEILIQTERLSNIIPPSTSAVNPEIECEEGVCFKKPESSVAAEKIETAEEKEEKIRKAMKLIEQKRIERVEEERRLEKEREIQRRKEGQEMQNLRKWQEDQELKQIKEERMKEKMEAKAARQRVLEQIEQDKKERAQRFGSQSSPTEAKTSPAVASTPPSTSQTANTSRIQFKKPDGESEIVTFDSDMIFADVHAFVKNDILRGSTKDFALATTFPRKEFTQDDFDKTLTALGLIPSAVLLIIIKKTTSFQGPSSVLPTQTDGSFLAMIGALAVGLFSPIATLFTYLKNFILRKPQSSDEVNEAGKRKRNEETLAANDAAKKRNLKAFNNPPASGSSQSSTGAIPKTTGAYKRQTSSASSNVHRLHQDSDSEDDERKTWNGNSTQQM</sequence>
<dbReference type="Gene3D" id="3.10.20.90">
    <property type="entry name" value="Phosphatidylinositol 3-kinase Catalytic Subunit, Chain A, domain 1"/>
    <property type="match status" value="1"/>
</dbReference>
<evidence type="ECO:0000256" key="5">
    <source>
        <dbReference type="ARBA" id="ARBA00041575"/>
    </source>
</evidence>
<feature type="transmembrane region" description="Helical" evidence="8">
    <location>
        <begin position="380"/>
        <end position="403"/>
    </location>
</feature>
<feature type="region of interest" description="Disordered" evidence="7">
    <location>
        <begin position="246"/>
        <end position="290"/>
    </location>
</feature>
<evidence type="ECO:0000256" key="4">
    <source>
        <dbReference type="ARBA" id="ARBA00040925"/>
    </source>
</evidence>
<dbReference type="Gene3D" id="3.40.30.10">
    <property type="entry name" value="Glutaredoxin"/>
    <property type="match status" value="1"/>
</dbReference>
<comment type="subcellular location">
    <subcellularLocation>
        <location evidence="1">Endoplasmic reticulum membrane</location>
        <topology evidence="1">Peripheral membrane protein</topology>
    </subcellularLocation>
</comment>
<dbReference type="STRING" id="568069.A0A1J1I8N1"/>
<dbReference type="Pfam" id="PF23187">
    <property type="entry name" value="UBX7_N"/>
    <property type="match status" value="1"/>
</dbReference>
<feature type="region of interest" description="Disordered" evidence="7">
    <location>
        <begin position="413"/>
        <end position="503"/>
    </location>
</feature>
<dbReference type="InterPro" id="IPR036249">
    <property type="entry name" value="Thioredoxin-like_sf"/>
</dbReference>
<feature type="compositionally biased region" description="Polar residues" evidence="7">
    <location>
        <begin position="469"/>
        <end position="478"/>
    </location>
</feature>
<organism evidence="10 11">
    <name type="scientific">Clunio marinus</name>
    <dbReference type="NCBI Taxonomy" id="568069"/>
    <lineage>
        <taxon>Eukaryota</taxon>
        <taxon>Metazoa</taxon>
        <taxon>Ecdysozoa</taxon>
        <taxon>Arthropoda</taxon>
        <taxon>Hexapoda</taxon>
        <taxon>Insecta</taxon>
        <taxon>Pterygota</taxon>
        <taxon>Neoptera</taxon>
        <taxon>Endopterygota</taxon>
        <taxon>Diptera</taxon>
        <taxon>Nematocera</taxon>
        <taxon>Chironomoidea</taxon>
        <taxon>Chironomidae</taxon>
        <taxon>Clunio</taxon>
    </lineage>
</organism>
<evidence type="ECO:0000256" key="1">
    <source>
        <dbReference type="ARBA" id="ARBA00004406"/>
    </source>
</evidence>
<dbReference type="OrthoDB" id="2445133at2759"/>
<evidence type="ECO:0000256" key="3">
    <source>
        <dbReference type="ARBA" id="ARBA00038812"/>
    </source>
</evidence>
<dbReference type="GO" id="GO:0036503">
    <property type="term" value="P:ERAD pathway"/>
    <property type="evidence" value="ECO:0007669"/>
    <property type="project" value="TreeGrafter"/>
</dbReference>
<keyword evidence="11" id="KW-1185">Reference proteome</keyword>
<dbReference type="PROSITE" id="PS50033">
    <property type="entry name" value="UBX"/>
    <property type="match status" value="1"/>
</dbReference>
<dbReference type="SUPFAM" id="SSF54236">
    <property type="entry name" value="Ubiquitin-like"/>
    <property type="match status" value="1"/>
</dbReference>
<feature type="compositionally biased region" description="Basic and acidic residues" evidence="7">
    <location>
        <begin position="481"/>
        <end position="494"/>
    </location>
</feature>
<dbReference type="Proteomes" id="UP000183832">
    <property type="component" value="Unassembled WGS sequence"/>
</dbReference>
<evidence type="ECO:0000313" key="10">
    <source>
        <dbReference type="EMBL" id="CRK96074.1"/>
    </source>
</evidence>
<keyword evidence="8" id="KW-0812">Transmembrane</keyword>
<feature type="compositionally biased region" description="Polar residues" evidence="7">
    <location>
        <begin position="255"/>
        <end position="265"/>
    </location>
</feature>
<dbReference type="SMART" id="SM00166">
    <property type="entry name" value="UBX"/>
    <property type="match status" value="1"/>
</dbReference>
<comment type="function">
    <text evidence="6">Involved in endoplasmic reticulum-associated protein degradation (ERAD). Acts as a platform to recruit both UBQLN1 and VCP to the ER during ERAD.</text>
</comment>
<accession>A0A1J1I8N1</accession>
<protein>
    <recommendedName>
        <fullName evidence="4">UBX domain-containing protein 4</fullName>
    </recommendedName>
    <alternativeName>
        <fullName evidence="5">UBX domain-containing protein 2</fullName>
    </alternativeName>
</protein>
<dbReference type="InterPro" id="IPR029071">
    <property type="entry name" value="Ubiquitin-like_domsf"/>
</dbReference>
<dbReference type="Pfam" id="PF00789">
    <property type="entry name" value="UBX"/>
    <property type="match status" value="1"/>
</dbReference>
<dbReference type="GO" id="GO:0006986">
    <property type="term" value="P:response to unfolded protein"/>
    <property type="evidence" value="ECO:0007669"/>
    <property type="project" value="UniProtKB-KW"/>
</dbReference>
<comment type="subunit">
    <text evidence="3">Directly interacts with VCP. Interacts with UBQLN1. Forms a complex with VCP and UBQLN1.</text>
</comment>
<dbReference type="AlphaFoldDB" id="A0A1J1I8N1"/>
<dbReference type="InterPro" id="IPR001012">
    <property type="entry name" value="UBX_dom"/>
</dbReference>
<evidence type="ECO:0000313" key="11">
    <source>
        <dbReference type="Proteomes" id="UP000183832"/>
    </source>
</evidence>
<dbReference type="SUPFAM" id="SSF52833">
    <property type="entry name" value="Thioredoxin-like"/>
    <property type="match status" value="1"/>
</dbReference>
<evidence type="ECO:0000259" key="9">
    <source>
        <dbReference type="PROSITE" id="PS50033"/>
    </source>
</evidence>
<dbReference type="EMBL" id="CVRI01000043">
    <property type="protein sequence ID" value="CRK96074.1"/>
    <property type="molecule type" value="Genomic_DNA"/>
</dbReference>
<evidence type="ECO:0000256" key="6">
    <source>
        <dbReference type="ARBA" id="ARBA00046062"/>
    </source>
</evidence>
<name>A0A1J1I8N1_9DIPT</name>
<keyword evidence="8" id="KW-1133">Transmembrane helix</keyword>
<dbReference type="PANTHER" id="PTHR46424">
    <property type="entry name" value="UBX DOMAIN-CONTAINING PROTEIN 4"/>
    <property type="match status" value="1"/>
</dbReference>
<feature type="compositionally biased region" description="Basic and acidic residues" evidence="7">
    <location>
        <begin position="419"/>
        <end position="428"/>
    </location>
</feature>